<feature type="chain" id="PRO_5013184836" evidence="1">
    <location>
        <begin position="25"/>
        <end position="162"/>
    </location>
</feature>
<reference evidence="2" key="1">
    <citation type="submission" date="2016-03" db="EMBL/GenBank/DDBJ databases">
        <title>RNAseq analyses of the sensorial organs of adult female Aedes albopictus.</title>
        <authorList>
            <person name="Fabrizio L."/>
            <person name="Ribeiro J.M."/>
            <person name="Arca B."/>
        </authorList>
    </citation>
    <scope>NUCLEOTIDE SEQUENCE</scope>
</reference>
<dbReference type="AlphaFoldDB" id="A0A1W7R7M3"/>
<dbReference type="OMA" id="IGWEDCE"/>
<name>A0A1W7R7M3_AEDAL</name>
<dbReference type="EMBL" id="GEHC01000494">
    <property type="protein sequence ID" value="JAV47151.1"/>
    <property type="molecule type" value="Transcribed_RNA"/>
</dbReference>
<dbReference type="VEuPathDB" id="VectorBase:AALC636_015423"/>
<evidence type="ECO:0000256" key="1">
    <source>
        <dbReference type="SAM" id="SignalP"/>
    </source>
</evidence>
<evidence type="ECO:0000313" key="2">
    <source>
        <dbReference type="EMBL" id="JAV47151.1"/>
    </source>
</evidence>
<organism evidence="2">
    <name type="scientific">Aedes albopictus</name>
    <name type="common">Asian tiger mosquito</name>
    <name type="synonym">Stegomyia albopicta</name>
    <dbReference type="NCBI Taxonomy" id="7160"/>
    <lineage>
        <taxon>Eukaryota</taxon>
        <taxon>Metazoa</taxon>
        <taxon>Ecdysozoa</taxon>
        <taxon>Arthropoda</taxon>
        <taxon>Hexapoda</taxon>
        <taxon>Insecta</taxon>
        <taxon>Pterygota</taxon>
        <taxon>Neoptera</taxon>
        <taxon>Endopterygota</taxon>
        <taxon>Diptera</taxon>
        <taxon>Nematocera</taxon>
        <taxon>Culicoidea</taxon>
        <taxon>Culicidae</taxon>
        <taxon>Culicinae</taxon>
        <taxon>Aedini</taxon>
        <taxon>Aedes</taxon>
        <taxon>Stegomyia</taxon>
    </lineage>
</organism>
<sequence length="162" mass="17355">MASAGVVFVGKFLIFVSLISAACCLRCTTCRDKTAGWDECIAQNKSVECTIEKVNMAHNDMSEDNHGLLQFDVDLEESVTFSCFTIESNVARGDASKRVLVAGCTLETVEFCKGWSSDVDITSCGMCKTTGLCSSGGDRNVVERMAVGVSVLGAVIALRKLF</sequence>
<dbReference type="VEuPathDB" id="VectorBase:AALFPA_068040"/>
<protein>
    <submittedName>
        <fullName evidence="2">Putative salivary secreted peptide</fullName>
    </submittedName>
</protein>
<dbReference type="OrthoDB" id="7742198at2759"/>
<proteinExistence type="predicted"/>
<accession>A0A1W7R7M3</accession>
<feature type="signal peptide" evidence="1">
    <location>
        <begin position="1"/>
        <end position="24"/>
    </location>
</feature>
<keyword evidence="1" id="KW-0732">Signal</keyword>